<evidence type="ECO:0000313" key="2">
    <source>
        <dbReference type="EMBL" id="QEV57519.1"/>
    </source>
</evidence>
<proteinExistence type="predicted"/>
<dbReference type="EMBL" id="CP023690">
    <property type="protein sequence ID" value="QEV57519.1"/>
    <property type="molecule type" value="Genomic_DNA"/>
</dbReference>
<evidence type="ECO:0000313" key="4">
    <source>
        <dbReference type="Proteomes" id="UP000549009"/>
    </source>
</evidence>
<evidence type="ECO:0000313" key="3">
    <source>
        <dbReference type="Proteomes" id="UP000326505"/>
    </source>
</evidence>
<organism evidence="2 3">
    <name type="scientific">Streptomyces spectabilis</name>
    <dbReference type="NCBI Taxonomy" id="68270"/>
    <lineage>
        <taxon>Bacteria</taxon>
        <taxon>Bacillati</taxon>
        <taxon>Actinomycetota</taxon>
        <taxon>Actinomycetes</taxon>
        <taxon>Kitasatosporales</taxon>
        <taxon>Streptomycetaceae</taxon>
        <taxon>Streptomyces</taxon>
    </lineage>
</organism>
<dbReference type="KEGG" id="sspb:CP982_01240"/>
<reference evidence="2 3" key="1">
    <citation type="submission" date="2017-09" db="EMBL/GenBank/DDBJ databases">
        <authorList>
            <person name="Lee N."/>
            <person name="Cho B.-K."/>
        </authorList>
    </citation>
    <scope>NUCLEOTIDE SEQUENCE [LARGE SCALE GENOMIC DNA]</scope>
    <source>
        <strain evidence="2 3">ATCC 27465</strain>
    </source>
</reference>
<evidence type="ECO:0000313" key="1">
    <source>
        <dbReference type="EMBL" id="MBB5108831.1"/>
    </source>
</evidence>
<dbReference type="AlphaFoldDB" id="A0A5P2X2K7"/>
<reference evidence="1 4" key="2">
    <citation type="submission" date="2020-08" db="EMBL/GenBank/DDBJ databases">
        <title>Genomic Encyclopedia of Type Strains, Phase III (KMG-III): the genomes of soil and plant-associated and newly described type strains.</title>
        <authorList>
            <person name="Whitman W."/>
        </authorList>
    </citation>
    <scope>NUCLEOTIDE SEQUENCE [LARGE SCALE GENOMIC DNA]</scope>
    <source>
        <strain evidence="1 4">CECT 3146</strain>
    </source>
</reference>
<protein>
    <submittedName>
        <fullName evidence="2">Uncharacterized protein</fullName>
    </submittedName>
</protein>
<gene>
    <name evidence="2" type="ORF">CP982_01240</name>
    <name evidence="1" type="ORF">FHS40_007957</name>
</gene>
<dbReference type="Proteomes" id="UP000326505">
    <property type="component" value="Chromosome"/>
</dbReference>
<sequence>MVAELVLGGDLEEVLSLRAIMCVTRPDVLHYTRAVTRSVSVLPDTGPAVLWGDAKAPEHRTATVEALYRGLNLDGIHEPRLRHLRHHPGPVPGLIRRAAGTVC</sequence>
<accession>A0A5P2X2K7</accession>
<dbReference type="Proteomes" id="UP000549009">
    <property type="component" value="Unassembled WGS sequence"/>
</dbReference>
<name>A0A5P2X2K7_STRST</name>
<dbReference type="EMBL" id="JACHJD010000021">
    <property type="protein sequence ID" value="MBB5108831.1"/>
    <property type="molecule type" value="Genomic_DNA"/>
</dbReference>
<keyword evidence="4" id="KW-1185">Reference proteome</keyword>